<name>W2CMF1_9BACT</name>
<reference evidence="2 3" key="1">
    <citation type="submission" date="2013-11" db="EMBL/GenBank/DDBJ databases">
        <title>Single cell genomics of uncultured Tannerella BU063 (oral taxon 286).</title>
        <authorList>
            <person name="Beall C.J."/>
            <person name="Campbell A.G."/>
            <person name="Griffen A.L."/>
            <person name="Podar M."/>
            <person name="Leys E.J."/>
        </authorList>
    </citation>
    <scope>NUCLEOTIDE SEQUENCE [LARGE SCALE GENOMIC DNA]</scope>
    <source>
        <strain evidence="2">Cell 6/7/9</strain>
    </source>
</reference>
<protein>
    <submittedName>
        <fullName evidence="2">Uncharacterized protein</fullName>
    </submittedName>
</protein>
<keyword evidence="1" id="KW-0812">Transmembrane</keyword>
<dbReference type="AlphaFoldDB" id="W2CMF1"/>
<keyword evidence="3" id="KW-1185">Reference proteome</keyword>
<keyword evidence="1" id="KW-1133">Transmembrane helix</keyword>
<keyword evidence="1" id="KW-0472">Membrane</keyword>
<evidence type="ECO:0000256" key="1">
    <source>
        <dbReference type="SAM" id="Phobius"/>
    </source>
</evidence>
<dbReference type="Proteomes" id="UP000018874">
    <property type="component" value="Unassembled WGS sequence"/>
</dbReference>
<organism evidence="2 3">
    <name type="scientific">Tannerella sp. oral taxon BU063 isolate Cell 6/7/9</name>
    <dbReference type="NCBI Taxonomy" id="1411021"/>
    <lineage>
        <taxon>Bacteria</taxon>
        <taxon>Pseudomonadati</taxon>
        <taxon>Bacteroidota</taxon>
        <taxon>Bacteroidia</taxon>
        <taxon>Bacteroidales</taxon>
        <taxon>Tannerellaceae</taxon>
        <taxon>Tannerella</taxon>
    </lineage>
</organism>
<comment type="caution">
    <text evidence="2">The sequence shown here is derived from an EMBL/GenBank/DDBJ whole genome shotgun (WGS) entry which is preliminary data.</text>
</comment>
<evidence type="ECO:0000313" key="2">
    <source>
        <dbReference type="EMBL" id="ETK08350.1"/>
    </source>
</evidence>
<sequence>MAYAPLIGQLEKAKRCPIQTRRNIASSLSFAIYLYVSSKCLWLYLLSKYKQLKALGKWTFPMFTPESLRQKLKSLRRDEFASGKMTFSVGNIKLPQAKRHFQLETANCLRQNDISSEKQRFA</sequence>
<proteinExistence type="predicted"/>
<dbReference type="EMBL" id="AYYD01001189">
    <property type="protein sequence ID" value="ETK08350.1"/>
    <property type="molecule type" value="Genomic_DNA"/>
</dbReference>
<gene>
    <name evidence="2" type="ORF">T231_13325</name>
</gene>
<feature type="transmembrane region" description="Helical" evidence="1">
    <location>
        <begin position="24"/>
        <end position="45"/>
    </location>
</feature>
<accession>W2CMF1</accession>
<evidence type="ECO:0000313" key="3">
    <source>
        <dbReference type="Proteomes" id="UP000018874"/>
    </source>
</evidence>